<feature type="domain" description="4Fe-4S ferredoxin-type" evidence="6">
    <location>
        <begin position="39"/>
        <end position="68"/>
    </location>
</feature>
<dbReference type="SUPFAM" id="SSF54862">
    <property type="entry name" value="4Fe-4S ferredoxins"/>
    <property type="match status" value="1"/>
</dbReference>
<organism evidence="7">
    <name type="scientific">marine sediment metagenome</name>
    <dbReference type="NCBI Taxonomy" id="412755"/>
    <lineage>
        <taxon>unclassified sequences</taxon>
        <taxon>metagenomes</taxon>
        <taxon>ecological metagenomes</taxon>
    </lineage>
</organism>
<dbReference type="InterPro" id="IPR017900">
    <property type="entry name" value="4Fe4S_Fe_S_CS"/>
</dbReference>
<keyword evidence="3" id="KW-0677">Repeat</keyword>
<dbReference type="InterPro" id="IPR017896">
    <property type="entry name" value="4Fe4S_Fe-S-bd"/>
</dbReference>
<name>X0SH77_9ZZZZ</name>
<keyword evidence="2" id="KW-0479">Metal-binding</keyword>
<dbReference type="PANTHER" id="PTHR43724">
    <property type="entry name" value="PYRUVATE SYNTHASE SUBUNIT PORD"/>
    <property type="match status" value="1"/>
</dbReference>
<evidence type="ECO:0000259" key="6">
    <source>
        <dbReference type="PROSITE" id="PS51379"/>
    </source>
</evidence>
<comment type="caution">
    <text evidence="7">The sequence shown here is derived from an EMBL/GenBank/DDBJ whole genome shotgun (WGS) entry which is preliminary data.</text>
</comment>
<evidence type="ECO:0000256" key="5">
    <source>
        <dbReference type="ARBA" id="ARBA00023014"/>
    </source>
</evidence>
<evidence type="ECO:0000256" key="4">
    <source>
        <dbReference type="ARBA" id="ARBA00023004"/>
    </source>
</evidence>
<dbReference type="PROSITE" id="PS00198">
    <property type="entry name" value="4FE4S_FER_1"/>
    <property type="match status" value="1"/>
</dbReference>
<evidence type="ECO:0000256" key="1">
    <source>
        <dbReference type="ARBA" id="ARBA00022485"/>
    </source>
</evidence>
<dbReference type="PROSITE" id="PS51379">
    <property type="entry name" value="4FE4S_FER_2"/>
    <property type="match status" value="1"/>
</dbReference>
<dbReference type="EMBL" id="BARS01009846">
    <property type="protein sequence ID" value="GAF80388.1"/>
    <property type="molecule type" value="Genomic_DNA"/>
</dbReference>
<proteinExistence type="predicted"/>
<gene>
    <name evidence="7" type="ORF">S01H1_18415</name>
</gene>
<keyword evidence="4" id="KW-0408">Iron</keyword>
<protein>
    <recommendedName>
        <fullName evidence="6">4Fe-4S ferredoxin-type domain-containing protein</fullName>
    </recommendedName>
</protein>
<dbReference type="GO" id="GO:0051539">
    <property type="term" value="F:4 iron, 4 sulfur cluster binding"/>
    <property type="evidence" value="ECO:0007669"/>
    <property type="project" value="UniProtKB-KW"/>
</dbReference>
<dbReference type="AlphaFoldDB" id="X0SH77"/>
<feature type="non-terminal residue" evidence="7">
    <location>
        <position position="69"/>
    </location>
</feature>
<evidence type="ECO:0000256" key="3">
    <source>
        <dbReference type="ARBA" id="ARBA00022737"/>
    </source>
</evidence>
<dbReference type="Pfam" id="PF00037">
    <property type="entry name" value="Fer4"/>
    <property type="match status" value="1"/>
</dbReference>
<evidence type="ECO:0000256" key="2">
    <source>
        <dbReference type="ARBA" id="ARBA00022723"/>
    </source>
</evidence>
<accession>X0SH77</accession>
<keyword evidence="5" id="KW-0411">Iron-sulfur</keyword>
<evidence type="ECO:0000313" key="7">
    <source>
        <dbReference type="EMBL" id="GAF80388.1"/>
    </source>
</evidence>
<dbReference type="GO" id="GO:0046872">
    <property type="term" value="F:metal ion binding"/>
    <property type="evidence" value="ECO:0007669"/>
    <property type="project" value="UniProtKB-KW"/>
</dbReference>
<sequence length="69" mass="7792">MAEYQPPRLDRSWREVNPGGVVLEPGNSVTYITGTWRTMRPVRDLEQCTHCLICWIMCPDGAITVADGK</sequence>
<dbReference type="PANTHER" id="PTHR43724:SF1">
    <property type="entry name" value="PYRUVATE SYNTHASE SUBUNIT PORD"/>
    <property type="match status" value="1"/>
</dbReference>
<reference evidence="7" key="1">
    <citation type="journal article" date="2014" name="Front. Microbiol.">
        <title>High frequency of phylogenetically diverse reductive dehalogenase-homologous genes in deep subseafloor sedimentary metagenomes.</title>
        <authorList>
            <person name="Kawai M."/>
            <person name="Futagami T."/>
            <person name="Toyoda A."/>
            <person name="Takaki Y."/>
            <person name="Nishi S."/>
            <person name="Hori S."/>
            <person name="Arai W."/>
            <person name="Tsubouchi T."/>
            <person name="Morono Y."/>
            <person name="Uchiyama I."/>
            <person name="Ito T."/>
            <person name="Fujiyama A."/>
            <person name="Inagaki F."/>
            <person name="Takami H."/>
        </authorList>
    </citation>
    <scope>NUCLEOTIDE SEQUENCE</scope>
    <source>
        <strain evidence="7">Expedition CK06-06</strain>
    </source>
</reference>
<keyword evidence="1" id="KW-0004">4Fe-4S</keyword>